<evidence type="ECO:0000313" key="2">
    <source>
        <dbReference type="Proteomes" id="UP000515153"/>
    </source>
</evidence>
<protein>
    <submittedName>
        <fullName evidence="3">Uncharacterized protein</fullName>
    </submittedName>
</protein>
<dbReference type="GeneID" id="41960404"/>
<reference evidence="3" key="3">
    <citation type="submission" date="2025-08" db="UniProtKB">
        <authorList>
            <consortium name="RefSeq"/>
        </authorList>
    </citation>
    <scope>IDENTIFICATION</scope>
    <source>
        <strain evidence="3">NI907</strain>
    </source>
</reference>
<dbReference type="AlphaFoldDB" id="A0A6P8B740"/>
<reference evidence="2 3" key="1">
    <citation type="journal article" date="2019" name="Mol. Biol. Evol.">
        <title>Blast fungal genomes show frequent chromosomal changes, gene gains and losses, and effector gene turnover.</title>
        <authorList>
            <person name="Gomez Luciano L.B."/>
            <person name="Jason Tsai I."/>
            <person name="Chuma I."/>
            <person name="Tosa Y."/>
            <person name="Chen Y.H."/>
            <person name="Li J.Y."/>
            <person name="Li M.Y."/>
            <person name="Jade Lu M.Y."/>
            <person name="Nakayashiki H."/>
            <person name="Li W.H."/>
        </authorList>
    </citation>
    <scope>NUCLEOTIDE SEQUENCE [LARGE SCALE GENOMIC DNA]</scope>
    <source>
        <strain evidence="2 3">NI907</strain>
    </source>
</reference>
<gene>
    <name evidence="3" type="ORF">PgNI_05464</name>
</gene>
<evidence type="ECO:0000313" key="3">
    <source>
        <dbReference type="RefSeq" id="XP_030983031.1"/>
    </source>
</evidence>
<keyword evidence="1" id="KW-0732">Signal</keyword>
<name>A0A6P8B740_PYRGI</name>
<feature type="signal peptide" evidence="1">
    <location>
        <begin position="1"/>
        <end position="18"/>
    </location>
</feature>
<dbReference type="RefSeq" id="XP_030983031.1">
    <property type="nucleotide sequence ID" value="XM_031125495.1"/>
</dbReference>
<dbReference type="OrthoDB" id="3489571at2759"/>
<reference evidence="3" key="2">
    <citation type="submission" date="2019-10" db="EMBL/GenBank/DDBJ databases">
        <authorList>
            <consortium name="NCBI Genome Project"/>
        </authorList>
    </citation>
    <scope>NUCLEOTIDE SEQUENCE</scope>
    <source>
        <strain evidence="3">NI907</strain>
    </source>
</reference>
<evidence type="ECO:0000256" key="1">
    <source>
        <dbReference type="SAM" id="SignalP"/>
    </source>
</evidence>
<dbReference type="Proteomes" id="UP000515153">
    <property type="component" value="Chromosome I"/>
</dbReference>
<accession>A0A6P8B740</accession>
<proteinExistence type="predicted"/>
<dbReference type="KEGG" id="pgri:PgNI_05464"/>
<feature type="chain" id="PRO_5027684882" evidence="1">
    <location>
        <begin position="19"/>
        <end position="116"/>
    </location>
</feature>
<organism evidence="2 3">
    <name type="scientific">Pyricularia grisea</name>
    <name type="common">Crabgrass-specific blast fungus</name>
    <name type="synonym">Magnaporthe grisea</name>
    <dbReference type="NCBI Taxonomy" id="148305"/>
    <lineage>
        <taxon>Eukaryota</taxon>
        <taxon>Fungi</taxon>
        <taxon>Dikarya</taxon>
        <taxon>Ascomycota</taxon>
        <taxon>Pezizomycotina</taxon>
        <taxon>Sordariomycetes</taxon>
        <taxon>Sordariomycetidae</taxon>
        <taxon>Magnaporthales</taxon>
        <taxon>Pyriculariaceae</taxon>
        <taxon>Pyricularia</taxon>
    </lineage>
</organism>
<sequence length="116" mass="12499">MQISGFVTLAGLIMGASAKLHSAAVCVQNRSYGSTGNGTPYGLTYGNFVSYEIDTTATSCACSYYRARHTGSHQWDSCPDCKFDGIECLSDGWHIGGDEMTYYCEKLCHSQGAQAN</sequence>
<keyword evidence="2" id="KW-1185">Reference proteome</keyword>